<gene>
    <name evidence="2" type="ORF">LCGC14_2333420</name>
</gene>
<dbReference type="GO" id="GO:0006950">
    <property type="term" value="P:response to stress"/>
    <property type="evidence" value="ECO:0007669"/>
    <property type="project" value="TreeGrafter"/>
</dbReference>
<dbReference type="AlphaFoldDB" id="A0A0F9D1M6"/>
<dbReference type="PANTHER" id="PTHR33164">
    <property type="entry name" value="TRANSCRIPTIONAL REGULATOR, MARR FAMILY"/>
    <property type="match status" value="1"/>
</dbReference>
<dbReference type="InterPro" id="IPR036390">
    <property type="entry name" value="WH_DNA-bd_sf"/>
</dbReference>
<sequence>MVLSELSTHGPMRVKDIVAQLVGVSPSTLTRILDRLEQEGMVKRTLNPMDRRSFRVTFQYSETVSQYRDRAIR</sequence>
<dbReference type="EMBL" id="LAZR01033590">
    <property type="protein sequence ID" value="KKL47651.1"/>
    <property type="molecule type" value="Genomic_DNA"/>
</dbReference>
<dbReference type="PANTHER" id="PTHR33164:SF57">
    <property type="entry name" value="MARR-FAMILY TRANSCRIPTIONAL REGULATOR"/>
    <property type="match status" value="1"/>
</dbReference>
<evidence type="ECO:0000313" key="2">
    <source>
        <dbReference type="EMBL" id="KKL47651.1"/>
    </source>
</evidence>
<accession>A0A0F9D1M6</accession>
<proteinExistence type="predicted"/>
<dbReference type="InterPro" id="IPR000835">
    <property type="entry name" value="HTH_MarR-typ"/>
</dbReference>
<feature type="domain" description="HTH marR-type" evidence="1">
    <location>
        <begin position="1"/>
        <end position="73"/>
    </location>
</feature>
<dbReference type="InterPro" id="IPR039422">
    <property type="entry name" value="MarR/SlyA-like"/>
</dbReference>
<name>A0A0F9D1M6_9ZZZZ</name>
<organism evidence="2">
    <name type="scientific">marine sediment metagenome</name>
    <dbReference type="NCBI Taxonomy" id="412755"/>
    <lineage>
        <taxon>unclassified sequences</taxon>
        <taxon>metagenomes</taxon>
        <taxon>ecological metagenomes</taxon>
    </lineage>
</organism>
<evidence type="ECO:0000259" key="1">
    <source>
        <dbReference type="PROSITE" id="PS50995"/>
    </source>
</evidence>
<reference evidence="2" key="1">
    <citation type="journal article" date="2015" name="Nature">
        <title>Complex archaea that bridge the gap between prokaryotes and eukaryotes.</title>
        <authorList>
            <person name="Spang A."/>
            <person name="Saw J.H."/>
            <person name="Jorgensen S.L."/>
            <person name="Zaremba-Niedzwiedzka K."/>
            <person name="Martijn J."/>
            <person name="Lind A.E."/>
            <person name="van Eijk R."/>
            <person name="Schleper C."/>
            <person name="Guy L."/>
            <person name="Ettema T.J."/>
        </authorList>
    </citation>
    <scope>NUCLEOTIDE SEQUENCE</scope>
</reference>
<dbReference type="Gene3D" id="1.10.10.10">
    <property type="entry name" value="Winged helix-like DNA-binding domain superfamily/Winged helix DNA-binding domain"/>
    <property type="match status" value="1"/>
</dbReference>
<feature type="non-terminal residue" evidence="2">
    <location>
        <position position="73"/>
    </location>
</feature>
<protein>
    <recommendedName>
        <fullName evidence="1">HTH marR-type domain-containing protein</fullName>
    </recommendedName>
</protein>
<dbReference type="SUPFAM" id="SSF46785">
    <property type="entry name" value="Winged helix' DNA-binding domain"/>
    <property type="match status" value="1"/>
</dbReference>
<comment type="caution">
    <text evidence="2">The sequence shown here is derived from an EMBL/GenBank/DDBJ whole genome shotgun (WGS) entry which is preliminary data.</text>
</comment>
<dbReference type="PROSITE" id="PS50995">
    <property type="entry name" value="HTH_MARR_2"/>
    <property type="match status" value="1"/>
</dbReference>
<dbReference type="GO" id="GO:0003700">
    <property type="term" value="F:DNA-binding transcription factor activity"/>
    <property type="evidence" value="ECO:0007669"/>
    <property type="project" value="InterPro"/>
</dbReference>
<dbReference type="InterPro" id="IPR036388">
    <property type="entry name" value="WH-like_DNA-bd_sf"/>
</dbReference>
<dbReference type="Pfam" id="PF01047">
    <property type="entry name" value="MarR"/>
    <property type="match status" value="1"/>
</dbReference>